<comment type="subcellular location">
    <subcellularLocation>
        <location evidence="1">Membrane</location>
        <topology evidence="1">Multi-pass membrane protein</topology>
    </subcellularLocation>
</comment>
<dbReference type="GO" id="GO:0009055">
    <property type="term" value="F:electron transfer activity"/>
    <property type="evidence" value="ECO:0007669"/>
    <property type="project" value="InterPro"/>
</dbReference>
<accession>C4Y3I4</accession>
<dbReference type="InParanoid" id="C4Y3I4"/>
<gene>
    <name evidence="9" type="ORF">CLUG_03097</name>
</gene>
<dbReference type="GO" id="GO:0006099">
    <property type="term" value="P:tricarboxylic acid cycle"/>
    <property type="evidence" value="ECO:0007669"/>
    <property type="project" value="InterPro"/>
</dbReference>
<sequence>MLCSHVVFSYSNSFILVLTSALARATPRFSPLLVRHSSTIKVSHEQEQELLVAQRKNRPVSPHLDIYKPQLTWLLSGLHRLTGVGMAGAFYGLTVTYAATSLLSVPFDSASIVTAFASLPFAAKLGAKIAMAYPFAFHFFNGIRHLVWDFGKELTIPGVYRTGYLVLAGTALLGSYFAFF</sequence>
<keyword evidence="6" id="KW-0408">Iron</keyword>
<evidence type="ECO:0000256" key="7">
    <source>
        <dbReference type="ARBA" id="ARBA00023136"/>
    </source>
</evidence>
<dbReference type="GO" id="GO:0031966">
    <property type="term" value="C:mitochondrial membrane"/>
    <property type="evidence" value="ECO:0007669"/>
    <property type="project" value="UniProtKB-ARBA"/>
</dbReference>
<dbReference type="GeneID" id="8498251"/>
<keyword evidence="5 8" id="KW-1133">Transmembrane helix</keyword>
<name>C4Y3I4_CLAL4</name>
<dbReference type="CDD" id="cd03499">
    <property type="entry name" value="SQR_TypeC_SdhC"/>
    <property type="match status" value="1"/>
</dbReference>
<dbReference type="InterPro" id="IPR000701">
    <property type="entry name" value="SuccDH_FuR_B_TM-su"/>
</dbReference>
<organism evidence="9 10">
    <name type="scientific">Clavispora lusitaniae (strain ATCC 42720)</name>
    <name type="common">Yeast</name>
    <name type="synonym">Candida lusitaniae</name>
    <dbReference type="NCBI Taxonomy" id="306902"/>
    <lineage>
        <taxon>Eukaryota</taxon>
        <taxon>Fungi</taxon>
        <taxon>Dikarya</taxon>
        <taxon>Ascomycota</taxon>
        <taxon>Saccharomycotina</taxon>
        <taxon>Pichiomycetes</taxon>
        <taxon>Metschnikowiaceae</taxon>
        <taxon>Clavispora</taxon>
    </lineage>
</organism>
<dbReference type="FunCoup" id="C4Y3I4">
    <property type="interactions" value="380"/>
</dbReference>
<protein>
    <recommendedName>
        <fullName evidence="11">Succinate dehydrogenase cytochrome B subunit</fullName>
    </recommendedName>
</protein>
<dbReference type="AlphaFoldDB" id="C4Y3I4"/>
<evidence type="ECO:0000256" key="3">
    <source>
        <dbReference type="ARBA" id="ARBA00022692"/>
    </source>
</evidence>
<feature type="transmembrane region" description="Helical" evidence="8">
    <location>
        <begin position="6"/>
        <end position="25"/>
    </location>
</feature>
<dbReference type="InterPro" id="IPR014314">
    <property type="entry name" value="Succ_DH_cytb556"/>
</dbReference>
<evidence type="ECO:0000256" key="1">
    <source>
        <dbReference type="ARBA" id="ARBA00004141"/>
    </source>
</evidence>
<dbReference type="GO" id="GO:0006121">
    <property type="term" value="P:mitochondrial electron transport, succinate to ubiquinone"/>
    <property type="evidence" value="ECO:0007669"/>
    <property type="project" value="TreeGrafter"/>
</dbReference>
<dbReference type="VEuPathDB" id="FungiDB:CLUG_03097"/>
<feature type="transmembrane region" description="Helical" evidence="8">
    <location>
        <begin position="159"/>
        <end position="179"/>
    </location>
</feature>
<dbReference type="OMA" id="LTWMLSG"/>
<dbReference type="SUPFAM" id="SSF81343">
    <property type="entry name" value="Fumarate reductase respiratory complex transmembrane subunits"/>
    <property type="match status" value="1"/>
</dbReference>
<keyword evidence="4" id="KW-0479">Metal-binding</keyword>
<keyword evidence="3 8" id="KW-0812">Transmembrane</keyword>
<dbReference type="EMBL" id="CH408078">
    <property type="protein sequence ID" value="EEQ38971.1"/>
    <property type="molecule type" value="Genomic_DNA"/>
</dbReference>
<dbReference type="PROSITE" id="PS01000">
    <property type="entry name" value="SDH_CYT_1"/>
    <property type="match status" value="1"/>
</dbReference>
<dbReference type="Proteomes" id="UP000007703">
    <property type="component" value="Unassembled WGS sequence"/>
</dbReference>
<feature type="transmembrane region" description="Helical" evidence="8">
    <location>
        <begin position="78"/>
        <end position="99"/>
    </location>
</feature>
<dbReference type="InterPro" id="IPR018495">
    <property type="entry name" value="Succ_DH_cyt_bsu_CS"/>
</dbReference>
<dbReference type="HOGENOM" id="CLU_094691_0_0_1"/>
<keyword evidence="7 8" id="KW-0472">Membrane</keyword>
<evidence type="ECO:0000256" key="6">
    <source>
        <dbReference type="ARBA" id="ARBA00023004"/>
    </source>
</evidence>
<dbReference type="KEGG" id="clu:CLUG_03097"/>
<evidence type="ECO:0000256" key="4">
    <source>
        <dbReference type="ARBA" id="ARBA00022723"/>
    </source>
</evidence>
<dbReference type="NCBIfam" id="TIGR02970">
    <property type="entry name" value="succ_dehyd_cytB"/>
    <property type="match status" value="1"/>
</dbReference>
<dbReference type="GO" id="GO:0046872">
    <property type="term" value="F:metal ion binding"/>
    <property type="evidence" value="ECO:0007669"/>
    <property type="project" value="UniProtKB-KW"/>
</dbReference>
<dbReference type="Pfam" id="PF01127">
    <property type="entry name" value="Sdh_cyt"/>
    <property type="match status" value="1"/>
</dbReference>
<keyword evidence="2" id="KW-0349">Heme</keyword>
<dbReference type="PROSITE" id="PS01001">
    <property type="entry name" value="SDH_CYT_2"/>
    <property type="match status" value="1"/>
</dbReference>
<dbReference type="Gene3D" id="1.20.1300.10">
    <property type="entry name" value="Fumarate reductase/succinate dehydrogenase, transmembrane subunit"/>
    <property type="match status" value="1"/>
</dbReference>
<dbReference type="OrthoDB" id="588261at2759"/>
<evidence type="ECO:0000313" key="10">
    <source>
        <dbReference type="Proteomes" id="UP000007703"/>
    </source>
</evidence>
<reference evidence="9 10" key="1">
    <citation type="journal article" date="2009" name="Nature">
        <title>Evolution of pathogenicity and sexual reproduction in eight Candida genomes.</title>
        <authorList>
            <person name="Butler G."/>
            <person name="Rasmussen M.D."/>
            <person name="Lin M.F."/>
            <person name="Santos M.A."/>
            <person name="Sakthikumar S."/>
            <person name="Munro C.A."/>
            <person name="Rheinbay E."/>
            <person name="Grabherr M."/>
            <person name="Forche A."/>
            <person name="Reedy J.L."/>
            <person name="Agrafioti I."/>
            <person name="Arnaud M.B."/>
            <person name="Bates S."/>
            <person name="Brown A.J."/>
            <person name="Brunke S."/>
            <person name="Costanzo M.C."/>
            <person name="Fitzpatrick D.A."/>
            <person name="de Groot P.W."/>
            <person name="Harris D."/>
            <person name="Hoyer L.L."/>
            <person name="Hube B."/>
            <person name="Klis F.M."/>
            <person name="Kodira C."/>
            <person name="Lennard N."/>
            <person name="Logue M.E."/>
            <person name="Martin R."/>
            <person name="Neiman A.M."/>
            <person name="Nikolaou E."/>
            <person name="Quail M.A."/>
            <person name="Quinn J."/>
            <person name="Santos M.C."/>
            <person name="Schmitzberger F.F."/>
            <person name="Sherlock G."/>
            <person name="Shah P."/>
            <person name="Silverstein K.A."/>
            <person name="Skrzypek M.S."/>
            <person name="Soll D."/>
            <person name="Staggs R."/>
            <person name="Stansfield I."/>
            <person name="Stumpf M.P."/>
            <person name="Sudbery P.E."/>
            <person name="Srikantha T."/>
            <person name="Zeng Q."/>
            <person name="Berman J."/>
            <person name="Berriman M."/>
            <person name="Heitman J."/>
            <person name="Gow N.A."/>
            <person name="Lorenz M.C."/>
            <person name="Birren B.W."/>
            <person name="Kellis M."/>
            <person name="Cuomo C.A."/>
        </authorList>
    </citation>
    <scope>NUCLEOTIDE SEQUENCE [LARGE SCALE GENOMIC DNA]</scope>
    <source>
        <strain evidence="9 10">ATCC 42720</strain>
    </source>
</reference>
<evidence type="ECO:0000256" key="8">
    <source>
        <dbReference type="SAM" id="Phobius"/>
    </source>
</evidence>
<evidence type="ECO:0000256" key="2">
    <source>
        <dbReference type="ARBA" id="ARBA00022617"/>
    </source>
</evidence>
<proteinExistence type="predicted"/>
<dbReference type="PANTHER" id="PTHR10978:SF5">
    <property type="entry name" value="SUCCINATE DEHYDROGENASE CYTOCHROME B560 SUBUNIT, MITOCHONDRIAL"/>
    <property type="match status" value="1"/>
</dbReference>
<evidence type="ECO:0000313" key="9">
    <source>
        <dbReference type="EMBL" id="EEQ38971.1"/>
    </source>
</evidence>
<dbReference type="STRING" id="306902.C4Y3I4"/>
<evidence type="ECO:0008006" key="11">
    <source>
        <dbReference type="Google" id="ProtNLM"/>
    </source>
</evidence>
<dbReference type="PANTHER" id="PTHR10978">
    <property type="entry name" value="SUCCINATE DEHYDROGENASE CYTOCHROME B560 SUBUNIT"/>
    <property type="match status" value="1"/>
</dbReference>
<dbReference type="InterPro" id="IPR034804">
    <property type="entry name" value="SQR/QFR_C/D"/>
</dbReference>
<evidence type="ECO:0000256" key="5">
    <source>
        <dbReference type="ARBA" id="ARBA00022989"/>
    </source>
</evidence>